<dbReference type="Gene3D" id="6.10.140.2160">
    <property type="match status" value="1"/>
</dbReference>
<evidence type="ECO:0000256" key="1">
    <source>
        <dbReference type="ARBA" id="ARBA00022612"/>
    </source>
</evidence>
<evidence type="ECO:0000313" key="4">
    <source>
        <dbReference type="Proteomes" id="UP000288388"/>
    </source>
</evidence>
<keyword evidence="2" id="KW-0231">Viral genome packaging</keyword>
<protein>
    <submittedName>
        <fullName evidence="3">Terminase small subunit</fullName>
    </submittedName>
</protein>
<evidence type="ECO:0000256" key="2">
    <source>
        <dbReference type="ARBA" id="ARBA00023219"/>
    </source>
</evidence>
<name>A0A437UN07_ENTAV</name>
<dbReference type="AlphaFoldDB" id="A0A437UN07"/>
<organism evidence="3 4">
    <name type="scientific">Enterococcus avium</name>
    <name type="common">Streptococcus avium</name>
    <dbReference type="NCBI Taxonomy" id="33945"/>
    <lineage>
        <taxon>Bacteria</taxon>
        <taxon>Bacillati</taxon>
        <taxon>Bacillota</taxon>
        <taxon>Bacilli</taxon>
        <taxon>Lactobacillales</taxon>
        <taxon>Enterococcaceae</taxon>
        <taxon>Enterococcus</taxon>
    </lineage>
</organism>
<gene>
    <name evidence="3" type="ORF">EK398_09145</name>
</gene>
<dbReference type="RefSeq" id="WP_127978892.1">
    <property type="nucleotide sequence ID" value="NZ_RYZS01000001.1"/>
</dbReference>
<dbReference type="InterPro" id="IPR038713">
    <property type="entry name" value="Terminase_Gp1_N_sf"/>
</dbReference>
<dbReference type="EMBL" id="RYZS01000001">
    <property type="protein sequence ID" value="RVU95009.1"/>
    <property type="molecule type" value="Genomic_DNA"/>
</dbReference>
<sequence length="178" mass="19944">MRVLKPELTGKMKLFADNYLANGLNATQAYLEAGYKVKSEAAAASAASRLLRNVKVIAYIDYQMDIIEKSKIAEATEVLQTLTRIMRREETEDQVVITKNPTAVRLESAEGDYYDKFAYEESAEVVQTRTKNSDVVRAADLIGKYHKMWTDKFDIDGNMDLKVVVDYGDGGNEAPDDS</sequence>
<keyword evidence="1" id="KW-1188">Viral release from host cell</keyword>
<accession>A0A437UN07</accession>
<dbReference type="PANTHER" id="PTHR41328:SF2">
    <property type="entry name" value="TERMINASE SMALL SUBUNIT"/>
    <property type="match status" value="1"/>
</dbReference>
<evidence type="ECO:0000313" key="3">
    <source>
        <dbReference type="EMBL" id="RVU95009.1"/>
    </source>
</evidence>
<dbReference type="Pfam" id="PF03592">
    <property type="entry name" value="Terminase_2"/>
    <property type="match status" value="1"/>
</dbReference>
<dbReference type="InterPro" id="IPR005335">
    <property type="entry name" value="Terminase_ssu"/>
</dbReference>
<comment type="caution">
    <text evidence="3">The sequence shown here is derived from an EMBL/GenBank/DDBJ whole genome shotgun (WGS) entry which is preliminary data.</text>
</comment>
<dbReference type="Gene3D" id="1.10.10.1400">
    <property type="entry name" value="Terminase, small subunit, N-terminal DNA-binding domain, HTH motif"/>
    <property type="match status" value="1"/>
</dbReference>
<dbReference type="InterPro" id="IPR052404">
    <property type="entry name" value="SPP1-like_terminase"/>
</dbReference>
<dbReference type="Proteomes" id="UP000288388">
    <property type="component" value="Unassembled WGS sequence"/>
</dbReference>
<dbReference type="PANTHER" id="PTHR41328">
    <property type="entry name" value="TERMINASE SMALL SUBUNIT-RELATED"/>
    <property type="match status" value="1"/>
</dbReference>
<reference evidence="3 4" key="1">
    <citation type="submission" date="2018-12" db="EMBL/GenBank/DDBJ databases">
        <title>A novel vanA-carrying plasmid in a clinical isolate of Enterococcus avium.</title>
        <authorList>
            <person name="Bernasconi O.J."/>
            <person name="Luzzaro F."/>
            <person name="Endimiani A."/>
        </authorList>
    </citation>
    <scope>NUCLEOTIDE SEQUENCE [LARGE SCALE GENOMIC DNA]</scope>
    <source>
        <strain evidence="3 4">LC0559/18</strain>
    </source>
</reference>
<dbReference type="GO" id="GO:0051276">
    <property type="term" value="P:chromosome organization"/>
    <property type="evidence" value="ECO:0007669"/>
    <property type="project" value="InterPro"/>
</dbReference>
<proteinExistence type="predicted"/>